<dbReference type="RefSeq" id="WP_148379453.1">
    <property type="nucleotide sequence ID" value="NZ_VSIY01000015.1"/>
</dbReference>
<dbReference type="Proteomes" id="UP000322080">
    <property type="component" value="Unassembled WGS sequence"/>
</dbReference>
<accession>A0A5D0R9M9</accession>
<name>A0A5D0R9M9_9RHOB</name>
<keyword evidence="1 5" id="KW-0489">Methyltransferase</keyword>
<dbReference type="PANTHER" id="PTHR22807:SF61">
    <property type="entry name" value="NOL1_NOP2_SUN FAMILY PROTEIN _ ANTITERMINATION NUSB DOMAIN-CONTAINING PROTEIN"/>
    <property type="match status" value="1"/>
</dbReference>
<dbReference type="InterPro" id="IPR049560">
    <property type="entry name" value="MeTrfase_RsmB-F_NOP2_cat"/>
</dbReference>
<protein>
    <submittedName>
        <fullName evidence="7">Methyltransferase domain-containing protein</fullName>
    </submittedName>
</protein>
<dbReference type="Pfam" id="PF01029">
    <property type="entry name" value="NusB"/>
    <property type="match status" value="1"/>
</dbReference>
<feature type="binding site" evidence="5">
    <location>
        <position position="260"/>
    </location>
    <ligand>
        <name>S-adenosyl-L-methionine</name>
        <dbReference type="ChEBI" id="CHEBI:59789"/>
    </ligand>
</feature>
<dbReference type="GO" id="GO:0006355">
    <property type="term" value="P:regulation of DNA-templated transcription"/>
    <property type="evidence" value="ECO:0007669"/>
    <property type="project" value="InterPro"/>
</dbReference>
<evidence type="ECO:0000256" key="4">
    <source>
        <dbReference type="ARBA" id="ARBA00022884"/>
    </source>
</evidence>
<evidence type="ECO:0000313" key="8">
    <source>
        <dbReference type="Proteomes" id="UP000322080"/>
    </source>
</evidence>
<evidence type="ECO:0000256" key="5">
    <source>
        <dbReference type="PROSITE-ProRule" id="PRU01023"/>
    </source>
</evidence>
<dbReference type="PROSITE" id="PS51686">
    <property type="entry name" value="SAM_MT_RSMB_NOP"/>
    <property type="match status" value="1"/>
</dbReference>
<comment type="caution">
    <text evidence="5">Lacks conserved residue(s) required for the propagation of feature annotation.</text>
</comment>
<dbReference type="PRINTS" id="PR02008">
    <property type="entry name" value="RCMTFAMILY"/>
</dbReference>
<keyword evidence="4 5" id="KW-0694">RNA-binding</keyword>
<feature type="binding site" evidence="5">
    <location>
        <position position="301"/>
    </location>
    <ligand>
        <name>S-adenosyl-L-methionine</name>
        <dbReference type="ChEBI" id="CHEBI:59789"/>
    </ligand>
</feature>
<feature type="active site" description="Nucleophile" evidence="5">
    <location>
        <position position="354"/>
    </location>
</feature>
<sequence length="423" mass="44241">MAGDATRPRKVAVDLMGDVIEDRRLLSEALPRRVDRLAPEDRARAQRLAVMALRVADRADRMLGPHLTRRPSPRVMNILRLGTAEICEAGEAAHGVVNSAVEIARADKKTAGLAGLVNAVLRKVAEDAGKWPGLPVPRLPKWLRKPLVDDYGKAAVEAMEAAHYAGAPLDLTAKGDPAALAAAVGGELLPTGSVRLAAGAQVTALPGFQAGDWWVQDAAAALPAQVLGAGPGEAVLDLCAAPGGKTMQLAAAGADVTAVDISEGRMARLAENLARAGLAADTVTADALTFEGGPYDAILLDAPCSATGTIRRHPDLPHAKDGSEFPGLFALQEKLIDHALGLLRPGGRLVFCTCSLLIDEGEEQLRDALARHPGLAVDRAALARPGIEPGWIGPEGGLRLRPDYWADRGGMDGFFIACLVKPA</sequence>
<evidence type="ECO:0000256" key="3">
    <source>
        <dbReference type="ARBA" id="ARBA00022691"/>
    </source>
</evidence>
<keyword evidence="2 5" id="KW-0808">Transferase</keyword>
<reference evidence="7 8" key="1">
    <citation type="submission" date="2019-08" db="EMBL/GenBank/DDBJ databases">
        <title>Identification of a novel species of the genus Boseongicola.</title>
        <authorList>
            <person name="Zhang X.-Q."/>
        </authorList>
    </citation>
    <scope>NUCLEOTIDE SEQUENCE [LARGE SCALE GENOMIC DNA]</scope>
    <source>
        <strain evidence="7 8">HY14</strain>
    </source>
</reference>
<evidence type="ECO:0000313" key="7">
    <source>
        <dbReference type="EMBL" id="TYB77566.1"/>
    </source>
</evidence>
<dbReference type="PANTHER" id="PTHR22807">
    <property type="entry name" value="NOP2 YEAST -RELATED NOL1/NOP2/FMU SUN DOMAIN-CONTAINING"/>
    <property type="match status" value="1"/>
</dbReference>
<evidence type="ECO:0000256" key="1">
    <source>
        <dbReference type="ARBA" id="ARBA00022603"/>
    </source>
</evidence>
<dbReference type="InterPro" id="IPR001678">
    <property type="entry name" value="MeTrfase_RsmB-F_NOP2_dom"/>
</dbReference>
<evidence type="ECO:0000259" key="6">
    <source>
        <dbReference type="PROSITE" id="PS51686"/>
    </source>
</evidence>
<comment type="similarity">
    <text evidence="5">Belongs to the class I-like SAM-binding methyltransferase superfamily. RsmB/NOP family.</text>
</comment>
<dbReference type="SUPFAM" id="SSF53335">
    <property type="entry name" value="S-adenosyl-L-methionine-dependent methyltransferases"/>
    <property type="match status" value="1"/>
</dbReference>
<proteinExistence type="inferred from homology"/>
<dbReference type="Pfam" id="PF01189">
    <property type="entry name" value="Methyltr_RsmB-F"/>
    <property type="match status" value="1"/>
</dbReference>
<dbReference type="InterPro" id="IPR035926">
    <property type="entry name" value="NusB-like_sf"/>
</dbReference>
<dbReference type="Gene3D" id="1.10.940.10">
    <property type="entry name" value="NusB-like"/>
    <property type="match status" value="1"/>
</dbReference>
<dbReference type="InterPro" id="IPR029063">
    <property type="entry name" value="SAM-dependent_MTases_sf"/>
</dbReference>
<dbReference type="GO" id="GO:0003723">
    <property type="term" value="F:RNA binding"/>
    <property type="evidence" value="ECO:0007669"/>
    <property type="project" value="UniProtKB-UniRule"/>
</dbReference>
<dbReference type="Gene3D" id="3.40.50.150">
    <property type="entry name" value="Vaccinia Virus protein VP39"/>
    <property type="match status" value="1"/>
</dbReference>
<keyword evidence="8" id="KW-1185">Reference proteome</keyword>
<dbReference type="CDD" id="cd02440">
    <property type="entry name" value="AdoMet_MTases"/>
    <property type="match status" value="1"/>
</dbReference>
<dbReference type="GO" id="GO:0001510">
    <property type="term" value="P:RNA methylation"/>
    <property type="evidence" value="ECO:0007669"/>
    <property type="project" value="InterPro"/>
</dbReference>
<feature type="binding site" evidence="5">
    <location>
        <begin position="239"/>
        <end position="245"/>
    </location>
    <ligand>
        <name>S-adenosyl-L-methionine</name>
        <dbReference type="ChEBI" id="CHEBI:59789"/>
    </ligand>
</feature>
<dbReference type="GO" id="GO:0008173">
    <property type="term" value="F:RNA methyltransferase activity"/>
    <property type="evidence" value="ECO:0007669"/>
    <property type="project" value="InterPro"/>
</dbReference>
<comment type="caution">
    <text evidence="7">The sequence shown here is derived from an EMBL/GenBank/DDBJ whole genome shotgun (WGS) entry which is preliminary data.</text>
</comment>
<gene>
    <name evidence="7" type="ORF">FVF75_14970</name>
</gene>
<dbReference type="InterPro" id="IPR006027">
    <property type="entry name" value="NusB_RsmB_TIM44"/>
</dbReference>
<evidence type="ECO:0000256" key="2">
    <source>
        <dbReference type="ARBA" id="ARBA00022679"/>
    </source>
</evidence>
<dbReference type="AlphaFoldDB" id="A0A5D0R9M9"/>
<feature type="domain" description="SAM-dependent MTase RsmB/NOP-type" evidence="6">
    <location>
        <begin position="131"/>
        <end position="422"/>
    </location>
</feature>
<dbReference type="SUPFAM" id="SSF48013">
    <property type="entry name" value="NusB-like"/>
    <property type="match status" value="1"/>
</dbReference>
<organism evidence="7 8">
    <name type="scientific">Maritimibacter fusiformis</name>
    <dbReference type="NCBI Taxonomy" id="2603819"/>
    <lineage>
        <taxon>Bacteria</taxon>
        <taxon>Pseudomonadati</taxon>
        <taxon>Pseudomonadota</taxon>
        <taxon>Alphaproteobacteria</taxon>
        <taxon>Rhodobacterales</taxon>
        <taxon>Roseobacteraceae</taxon>
        <taxon>Maritimibacter</taxon>
    </lineage>
</organism>
<keyword evidence="3 5" id="KW-0949">S-adenosyl-L-methionine</keyword>
<dbReference type="InterPro" id="IPR023267">
    <property type="entry name" value="RCMT"/>
</dbReference>
<dbReference type="EMBL" id="VSIY01000015">
    <property type="protein sequence ID" value="TYB77566.1"/>
    <property type="molecule type" value="Genomic_DNA"/>
</dbReference>